<dbReference type="Proteomes" id="UP001597545">
    <property type="component" value="Unassembled WGS sequence"/>
</dbReference>
<name>A0ABW5KEW7_9SPHI</name>
<comment type="caution">
    <text evidence="1">The sequence shown here is derived from an EMBL/GenBank/DDBJ whole genome shotgun (WGS) entry which is preliminary data.</text>
</comment>
<sequence>MKKYILCIVFICVYLASGAQQKYERESGIHSEEAPDTAVSYIAQLFGPDARVRWYREESLEGIRIEAKTKQVKGTYSVKFDTDGRLLDIELTQKAEEIPSQASGAINAHLAATYDRYKIRKIQVQWTGAPDVLYQLIRGKPTEDAYTVRYEVEHSGRLHGNTKPYETLFDSQGKPIETKEIVPRSMNHLIY</sequence>
<evidence type="ECO:0000313" key="1">
    <source>
        <dbReference type="EMBL" id="MFD2547267.1"/>
    </source>
</evidence>
<proteinExistence type="predicted"/>
<accession>A0ABW5KEW7</accession>
<evidence type="ECO:0000313" key="2">
    <source>
        <dbReference type="Proteomes" id="UP001597545"/>
    </source>
</evidence>
<keyword evidence="2" id="KW-1185">Reference proteome</keyword>
<protein>
    <recommendedName>
        <fullName evidence="3">PepSY domain-containing protein</fullName>
    </recommendedName>
</protein>
<dbReference type="EMBL" id="JBHULR010000003">
    <property type="protein sequence ID" value="MFD2547267.1"/>
    <property type="molecule type" value="Genomic_DNA"/>
</dbReference>
<gene>
    <name evidence="1" type="ORF">ACFSR5_06350</name>
</gene>
<evidence type="ECO:0008006" key="3">
    <source>
        <dbReference type="Google" id="ProtNLM"/>
    </source>
</evidence>
<organism evidence="1 2">
    <name type="scientific">Sphingobacterium suaedae</name>
    <dbReference type="NCBI Taxonomy" id="1686402"/>
    <lineage>
        <taxon>Bacteria</taxon>
        <taxon>Pseudomonadati</taxon>
        <taxon>Bacteroidota</taxon>
        <taxon>Sphingobacteriia</taxon>
        <taxon>Sphingobacteriales</taxon>
        <taxon>Sphingobacteriaceae</taxon>
        <taxon>Sphingobacterium</taxon>
    </lineage>
</organism>
<dbReference type="SUPFAM" id="SSF160574">
    <property type="entry name" value="BT0923-like"/>
    <property type="match status" value="1"/>
</dbReference>
<dbReference type="RefSeq" id="WP_380901854.1">
    <property type="nucleotide sequence ID" value="NZ_JBHUEG010000007.1"/>
</dbReference>
<reference evidence="2" key="1">
    <citation type="journal article" date="2019" name="Int. J. Syst. Evol. Microbiol.">
        <title>The Global Catalogue of Microorganisms (GCM) 10K type strain sequencing project: providing services to taxonomists for standard genome sequencing and annotation.</title>
        <authorList>
            <consortium name="The Broad Institute Genomics Platform"/>
            <consortium name="The Broad Institute Genome Sequencing Center for Infectious Disease"/>
            <person name="Wu L."/>
            <person name="Ma J."/>
        </authorList>
    </citation>
    <scope>NUCLEOTIDE SEQUENCE [LARGE SCALE GENOMIC DNA]</scope>
    <source>
        <strain evidence="2">KCTC 42662</strain>
    </source>
</reference>